<dbReference type="Proteomes" id="UP000193719">
    <property type="component" value="Unassembled WGS sequence"/>
</dbReference>
<protein>
    <submittedName>
        <fullName evidence="8">2,5-didehydrogluconate reductase</fullName>
    </submittedName>
</protein>
<dbReference type="PRINTS" id="PR00069">
    <property type="entry name" value="ALDKETRDTASE"/>
</dbReference>
<evidence type="ECO:0000256" key="3">
    <source>
        <dbReference type="ARBA" id="ARBA00023002"/>
    </source>
</evidence>
<evidence type="ECO:0000313" key="8">
    <source>
        <dbReference type="EMBL" id="ORX50746.1"/>
    </source>
</evidence>
<evidence type="ECO:0000259" key="7">
    <source>
        <dbReference type="Pfam" id="PF00248"/>
    </source>
</evidence>
<dbReference type="EMBL" id="MCFH01000020">
    <property type="protein sequence ID" value="ORX50746.1"/>
    <property type="molecule type" value="Genomic_DNA"/>
</dbReference>
<keyword evidence="9" id="KW-1185">Reference proteome</keyword>
<feature type="binding site" evidence="5">
    <location>
        <position position="110"/>
    </location>
    <ligand>
        <name>substrate</name>
    </ligand>
</feature>
<dbReference type="PIRSF" id="PIRSF000097">
    <property type="entry name" value="AKR"/>
    <property type="match status" value="1"/>
</dbReference>
<evidence type="ECO:0000256" key="2">
    <source>
        <dbReference type="ARBA" id="ARBA00022857"/>
    </source>
</evidence>
<evidence type="ECO:0000256" key="5">
    <source>
        <dbReference type="PIRSR" id="PIRSR000097-2"/>
    </source>
</evidence>
<feature type="site" description="Lowers pKa of active site Tyr" evidence="6">
    <location>
        <position position="77"/>
    </location>
</feature>
<feature type="domain" description="NADP-dependent oxidoreductase" evidence="7">
    <location>
        <begin position="30"/>
        <end position="263"/>
    </location>
</feature>
<dbReference type="Pfam" id="PF00248">
    <property type="entry name" value="Aldo_ket_red"/>
    <property type="match status" value="1"/>
</dbReference>
<keyword evidence="3" id="KW-0560">Oxidoreductase</keyword>
<dbReference type="SUPFAM" id="SSF51430">
    <property type="entry name" value="NAD(P)-linked oxidoreductase"/>
    <property type="match status" value="1"/>
</dbReference>
<dbReference type="InterPro" id="IPR020471">
    <property type="entry name" value="AKR"/>
</dbReference>
<dbReference type="PROSITE" id="PS00062">
    <property type="entry name" value="ALDOKETO_REDUCTASE_2"/>
    <property type="match status" value="1"/>
</dbReference>
<reference evidence="8 9" key="2">
    <citation type="submission" date="2016-08" db="EMBL/GenBank/DDBJ databases">
        <title>Pervasive Adenine N6-methylation of Active Genes in Fungi.</title>
        <authorList>
            <consortium name="DOE Joint Genome Institute"/>
            <person name="Mondo S.J."/>
            <person name="Dannebaum R.O."/>
            <person name="Kuo R.C."/>
            <person name="Labutti K."/>
            <person name="Haridas S."/>
            <person name="Kuo A."/>
            <person name="Salamov A."/>
            <person name="Ahrendt S.R."/>
            <person name="Lipzen A."/>
            <person name="Sullivan W."/>
            <person name="Andreopoulos W.B."/>
            <person name="Clum A."/>
            <person name="Lindquist E."/>
            <person name="Daum C."/>
            <person name="Ramamoorthy G.K."/>
            <person name="Gryganskyi A."/>
            <person name="Culley D."/>
            <person name="Magnuson J.K."/>
            <person name="James T.Y."/>
            <person name="O'Malley M.A."/>
            <person name="Stajich J.E."/>
            <person name="Spatafora J.W."/>
            <person name="Visel A."/>
            <person name="Grigoriev I.V."/>
        </authorList>
    </citation>
    <scope>NUCLEOTIDE SEQUENCE [LARGE SCALE GENOMIC DNA]</scope>
    <source>
        <strain evidence="9">finn</strain>
    </source>
</reference>
<gene>
    <name evidence="8" type="ORF">BCR36DRAFT_583332</name>
</gene>
<feature type="active site" description="Proton donor" evidence="4">
    <location>
        <position position="52"/>
    </location>
</feature>
<dbReference type="PANTHER" id="PTHR43827:SF3">
    <property type="entry name" value="NADP-DEPENDENT OXIDOREDUCTASE DOMAIN-CONTAINING PROTEIN"/>
    <property type="match status" value="1"/>
</dbReference>
<keyword evidence="2" id="KW-0521">NADP</keyword>
<proteinExistence type="inferred from homology"/>
<dbReference type="OrthoDB" id="416253at2759"/>
<organism evidence="8 9">
    <name type="scientific">Piromyces finnis</name>
    <dbReference type="NCBI Taxonomy" id="1754191"/>
    <lineage>
        <taxon>Eukaryota</taxon>
        <taxon>Fungi</taxon>
        <taxon>Fungi incertae sedis</taxon>
        <taxon>Chytridiomycota</taxon>
        <taxon>Chytridiomycota incertae sedis</taxon>
        <taxon>Neocallimastigomycetes</taxon>
        <taxon>Neocallimastigales</taxon>
        <taxon>Neocallimastigaceae</taxon>
        <taxon>Piromyces</taxon>
    </lineage>
</organism>
<comment type="similarity">
    <text evidence="1">Belongs to the aldo/keto reductase family.</text>
</comment>
<dbReference type="InterPro" id="IPR023210">
    <property type="entry name" value="NADP_OxRdtase_dom"/>
</dbReference>
<dbReference type="InterPro" id="IPR036812">
    <property type="entry name" value="NAD(P)_OxRdtase_dom_sf"/>
</dbReference>
<dbReference type="FunFam" id="3.20.20.100:FF:000015">
    <property type="entry name" value="Oxidoreductase, aldo/keto reductase family"/>
    <property type="match status" value="1"/>
</dbReference>
<dbReference type="Gene3D" id="3.20.20.100">
    <property type="entry name" value="NADP-dependent oxidoreductase domain"/>
    <property type="match status" value="1"/>
</dbReference>
<name>A0A1Y1VBV7_9FUNG</name>
<evidence type="ECO:0000313" key="9">
    <source>
        <dbReference type="Proteomes" id="UP000193719"/>
    </source>
</evidence>
<sequence>MTQQTYVELNNGVKIPQFGLGVFLVDGDDNTENAVIEALKLGYRHIDTAHAYFNERGVGKAIKKSGIPREEIFVTSKLWPFEFGEGITYKAVEEMLKRLQLEYIDMVLLHHPMKDYVGAWKDLEKLNRDGKVKAIGISNFDKDFERLDKLLKNATIYPAVCQSECHPYQTQQKLRDALAPYKTLIEAYYPIGHGDKTLIDESIFTKLAQKYNKTNVQIILRWHIQYGNIVIPKSSNPIHIKENYDIFDFELTPEEMEEIKKLDAAKYYFLVPFEKYEEIMDSYNEKIANY</sequence>
<dbReference type="STRING" id="1754191.A0A1Y1VBV7"/>
<reference evidence="8 9" key="1">
    <citation type="submission" date="2016-08" db="EMBL/GenBank/DDBJ databases">
        <title>Genomes of anaerobic fungi encode conserved fungal cellulosomes for biomass hydrolysis.</title>
        <authorList>
            <consortium name="DOE Joint Genome Institute"/>
            <person name="Haitjema C.H."/>
            <person name="Gilmore S.P."/>
            <person name="Henske J.K."/>
            <person name="Solomon K.V."/>
            <person name="De Groot R."/>
            <person name="Kuo A."/>
            <person name="Mondo S.J."/>
            <person name="Salamov A.A."/>
            <person name="Labutti K."/>
            <person name="Zhao Z."/>
            <person name="Chiniquy J."/>
            <person name="Barry K."/>
            <person name="Brewer H.M."/>
            <person name="Purvine S.O."/>
            <person name="Wright A.T."/>
            <person name="Boxma B."/>
            <person name="Van Alen T."/>
            <person name="Hackstein J.H."/>
            <person name="Baker S.E."/>
            <person name="Grigoriev I.V."/>
            <person name="O'Malley M.A."/>
        </authorList>
    </citation>
    <scope>NUCLEOTIDE SEQUENCE [LARGE SCALE GENOMIC DNA]</scope>
    <source>
        <strain evidence="9">finn</strain>
    </source>
</reference>
<evidence type="ECO:0000256" key="1">
    <source>
        <dbReference type="ARBA" id="ARBA00007905"/>
    </source>
</evidence>
<dbReference type="InterPro" id="IPR018170">
    <property type="entry name" value="Aldo/ket_reductase_CS"/>
</dbReference>
<evidence type="ECO:0000256" key="6">
    <source>
        <dbReference type="PIRSR" id="PIRSR000097-3"/>
    </source>
</evidence>
<evidence type="ECO:0000256" key="4">
    <source>
        <dbReference type="PIRSR" id="PIRSR000097-1"/>
    </source>
</evidence>
<dbReference type="GO" id="GO:0016616">
    <property type="term" value="F:oxidoreductase activity, acting on the CH-OH group of donors, NAD or NADP as acceptor"/>
    <property type="evidence" value="ECO:0007669"/>
    <property type="project" value="UniProtKB-ARBA"/>
</dbReference>
<dbReference type="PROSITE" id="PS00798">
    <property type="entry name" value="ALDOKETO_REDUCTASE_1"/>
    <property type="match status" value="1"/>
</dbReference>
<dbReference type="AlphaFoldDB" id="A0A1Y1VBV7"/>
<comment type="caution">
    <text evidence="8">The sequence shown here is derived from an EMBL/GenBank/DDBJ whole genome shotgun (WGS) entry which is preliminary data.</text>
</comment>
<dbReference type="PANTHER" id="PTHR43827">
    <property type="entry name" value="2,5-DIKETO-D-GLUCONIC ACID REDUCTASE"/>
    <property type="match status" value="1"/>
</dbReference>
<accession>A0A1Y1VBV7</accession>